<proteinExistence type="inferred from homology"/>
<evidence type="ECO:0000256" key="6">
    <source>
        <dbReference type="SAM" id="SignalP"/>
    </source>
</evidence>
<keyword evidence="3" id="KW-0812">Transmembrane</keyword>
<evidence type="ECO:0000256" key="5">
    <source>
        <dbReference type="ARBA" id="ARBA00023136"/>
    </source>
</evidence>
<dbReference type="GO" id="GO:0005783">
    <property type="term" value="C:endoplasmic reticulum"/>
    <property type="evidence" value="ECO:0007669"/>
    <property type="project" value="GOC"/>
</dbReference>
<comment type="caution">
    <text evidence="7">The sequence shown here is derived from an EMBL/GenBank/DDBJ whole genome shotgun (WGS) entry which is preliminary data.</text>
</comment>
<dbReference type="AlphaFoldDB" id="A0A2P6QVK4"/>
<keyword evidence="5" id="KW-0472">Membrane</keyword>
<comment type="similarity">
    <text evidence="2">Belongs to the RER1 family.</text>
</comment>
<dbReference type="Pfam" id="PF03248">
    <property type="entry name" value="Rer1"/>
    <property type="match status" value="1"/>
</dbReference>
<keyword evidence="8" id="KW-1185">Reference proteome</keyword>
<dbReference type="PANTHER" id="PTHR10743:SF28">
    <property type="entry name" value="PROTEIN RER1C"/>
    <property type="match status" value="1"/>
</dbReference>
<dbReference type="GO" id="GO:0006890">
    <property type="term" value="P:retrograde vesicle-mediated transport, Golgi to endoplasmic reticulum"/>
    <property type="evidence" value="ECO:0007669"/>
    <property type="project" value="TreeGrafter"/>
</dbReference>
<evidence type="ECO:0000256" key="2">
    <source>
        <dbReference type="ARBA" id="ARBA00006070"/>
    </source>
</evidence>
<feature type="signal peptide" evidence="6">
    <location>
        <begin position="1"/>
        <end position="23"/>
    </location>
</feature>
<evidence type="ECO:0000256" key="3">
    <source>
        <dbReference type="ARBA" id="ARBA00022692"/>
    </source>
</evidence>
<sequence>MSYSLGIYLLNLLIGFLSPQVDLEIHDLSDGPSLWTRGSYEFHPFVRRLPEFKFW</sequence>
<evidence type="ECO:0000313" key="7">
    <source>
        <dbReference type="EMBL" id="PRQ38218.1"/>
    </source>
</evidence>
<gene>
    <name evidence="7" type="ORF">RchiOBHm_Chr4g0411361</name>
</gene>
<dbReference type="PANTHER" id="PTHR10743">
    <property type="entry name" value="PROTEIN RER1"/>
    <property type="match status" value="1"/>
</dbReference>
<evidence type="ECO:0000256" key="1">
    <source>
        <dbReference type="ARBA" id="ARBA00004141"/>
    </source>
</evidence>
<evidence type="ECO:0000256" key="4">
    <source>
        <dbReference type="ARBA" id="ARBA00022989"/>
    </source>
</evidence>
<dbReference type="STRING" id="74649.A0A2P6QVK4"/>
<organism evidence="7 8">
    <name type="scientific">Rosa chinensis</name>
    <name type="common">China rose</name>
    <dbReference type="NCBI Taxonomy" id="74649"/>
    <lineage>
        <taxon>Eukaryota</taxon>
        <taxon>Viridiplantae</taxon>
        <taxon>Streptophyta</taxon>
        <taxon>Embryophyta</taxon>
        <taxon>Tracheophyta</taxon>
        <taxon>Spermatophyta</taxon>
        <taxon>Magnoliopsida</taxon>
        <taxon>eudicotyledons</taxon>
        <taxon>Gunneridae</taxon>
        <taxon>Pentapetalae</taxon>
        <taxon>rosids</taxon>
        <taxon>fabids</taxon>
        <taxon>Rosales</taxon>
        <taxon>Rosaceae</taxon>
        <taxon>Rosoideae</taxon>
        <taxon>Rosoideae incertae sedis</taxon>
        <taxon>Rosa</taxon>
    </lineage>
</organism>
<reference evidence="7 8" key="1">
    <citation type="journal article" date="2018" name="Nat. Genet.">
        <title>The Rosa genome provides new insights in the design of modern roses.</title>
        <authorList>
            <person name="Bendahmane M."/>
        </authorList>
    </citation>
    <scope>NUCLEOTIDE SEQUENCE [LARGE SCALE GENOMIC DNA]</scope>
    <source>
        <strain evidence="8">cv. Old Blush</strain>
    </source>
</reference>
<dbReference type="Proteomes" id="UP000238479">
    <property type="component" value="Chromosome 4"/>
</dbReference>
<dbReference type="EMBL" id="PDCK01000042">
    <property type="protein sequence ID" value="PRQ38218.1"/>
    <property type="molecule type" value="Genomic_DNA"/>
</dbReference>
<name>A0A2P6QVK4_ROSCH</name>
<accession>A0A2P6QVK4</accession>
<dbReference type="Gramene" id="PRQ38218">
    <property type="protein sequence ID" value="PRQ38218"/>
    <property type="gene ID" value="RchiOBHm_Chr4g0411361"/>
</dbReference>
<keyword evidence="4" id="KW-1133">Transmembrane helix</keyword>
<dbReference type="GO" id="GO:0000139">
    <property type="term" value="C:Golgi membrane"/>
    <property type="evidence" value="ECO:0007669"/>
    <property type="project" value="TreeGrafter"/>
</dbReference>
<dbReference type="InterPro" id="IPR004932">
    <property type="entry name" value="Rer1"/>
</dbReference>
<keyword evidence="6" id="KW-0732">Signal</keyword>
<evidence type="ECO:0000313" key="8">
    <source>
        <dbReference type="Proteomes" id="UP000238479"/>
    </source>
</evidence>
<dbReference type="GO" id="GO:0006621">
    <property type="term" value="P:protein retention in ER lumen"/>
    <property type="evidence" value="ECO:0007669"/>
    <property type="project" value="TreeGrafter"/>
</dbReference>
<comment type="subcellular location">
    <subcellularLocation>
        <location evidence="1">Membrane</location>
        <topology evidence="1">Multi-pass membrane protein</topology>
    </subcellularLocation>
</comment>
<protein>
    <submittedName>
        <fullName evidence="7">Putative retrieval of early ER protein Rer1</fullName>
    </submittedName>
</protein>
<feature type="chain" id="PRO_5015179850" evidence="6">
    <location>
        <begin position="24"/>
        <end position="55"/>
    </location>
</feature>